<accession>A0AAE5YII0</accession>
<keyword evidence="3 7" id="KW-0812">Transmembrane</keyword>
<dbReference type="EMBL" id="VRMB01000006">
    <property type="protein sequence ID" value="TXK70790.1"/>
    <property type="molecule type" value="Genomic_DNA"/>
</dbReference>
<evidence type="ECO:0000256" key="2">
    <source>
        <dbReference type="ARBA" id="ARBA00022448"/>
    </source>
</evidence>
<feature type="domain" description="RCK C-terminal" evidence="8">
    <location>
        <begin position="192"/>
        <end position="277"/>
    </location>
</feature>
<feature type="transmembrane region" description="Helical" evidence="7">
    <location>
        <begin position="487"/>
        <end position="504"/>
    </location>
</feature>
<evidence type="ECO:0000256" key="6">
    <source>
        <dbReference type="ARBA" id="ARBA00023136"/>
    </source>
</evidence>
<feature type="transmembrane region" description="Helical" evidence="7">
    <location>
        <begin position="29"/>
        <end position="46"/>
    </location>
</feature>
<dbReference type="RefSeq" id="WP_039665142.1">
    <property type="nucleotide sequence ID" value="NZ_CP037746.1"/>
</dbReference>
<evidence type="ECO:0000313" key="9">
    <source>
        <dbReference type="EMBL" id="QBL13963.1"/>
    </source>
</evidence>
<reference evidence="9 11" key="1">
    <citation type="submission" date="2019-02" db="EMBL/GenBank/DDBJ databases">
        <title>Use of ANI for Rapid Identification of Enteric Bacteria.</title>
        <authorList>
            <person name="Pruckler J."/>
            <person name="Lane C."/>
            <person name="Aubert R."/>
        </authorList>
    </citation>
    <scope>NUCLEOTIDE SEQUENCE [LARGE SCALE GENOMIC DNA]</scope>
    <source>
        <strain evidence="9 11">2014D-0083</strain>
    </source>
</reference>
<keyword evidence="6 7" id="KW-0472">Membrane</keyword>
<dbReference type="GO" id="GO:0005886">
    <property type="term" value="C:plasma membrane"/>
    <property type="evidence" value="ECO:0007669"/>
    <property type="project" value="TreeGrafter"/>
</dbReference>
<dbReference type="PANTHER" id="PTHR43652">
    <property type="entry name" value="BASIC AMINO ACID ANTIPORTER YFCC-RELATED"/>
    <property type="match status" value="1"/>
</dbReference>
<feature type="transmembrane region" description="Helical" evidence="7">
    <location>
        <begin position="549"/>
        <end position="569"/>
    </location>
</feature>
<dbReference type="InterPro" id="IPR051679">
    <property type="entry name" value="DASS-Related_Transporters"/>
</dbReference>
<dbReference type="Proteomes" id="UP000293421">
    <property type="component" value="Chromosome"/>
</dbReference>
<keyword evidence="5 7" id="KW-1133">Transmembrane helix</keyword>
<feature type="transmembrane region" description="Helical" evidence="7">
    <location>
        <begin position="377"/>
        <end position="395"/>
    </location>
</feature>
<evidence type="ECO:0000259" key="8">
    <source>
        <dbReference type="PROSITE" id="PS51202"/>
    </source>
</evidence>
<name>A0AAE5YII0_9BACT</name>
<feature type="domain" description="RCK C-terminal" evidence="8">
    <location>
        <begin position="279"/>
        <end position="364"/>
    </location>
</feature>
<dbReference type="Proteomes" id="UP000321325">
    <property type="component" value="Unassembled WGS sequence"/>
</dbReference>
<dbReference type="InterPro" id="IPR036721">
    <property type="entry name" value="RCK_C_sf"/>
</dbReference>
<dbReference type="PROSITE" id="PS51202">
    <property type="entry name" value="RCK_C"/>
    <property type="match status" value="2"/>
</dbReference>
<feature type="transmembrane region" description="Helical" evidence="7">
    <location>
        <begin position="127"/>
        <end position="146"/>
    </location>
</feature>
<feature type="transmembrane region" description="Helical" evidence="7">
    <location>
        <begin position="510"/>
        <end position="529"/>
    </location>
</feature>
<dbReference type="GO" id="GO:0006813">
    <property type="term" value="P:potassium ion transport"/>
    <property type="evidence" value="ECO:0007669"/>
    <property type="project" value="InterPro"/>
</dbReference>
<feature type="transmembrane region" description="Helical" evidence="7">
    <location>
        <begin position="456"/>
        <end position="480"/>
    </location>
</feature>
<dbReference type="SUPFAM" id="SSF116726">
    <property type="entry name" value="TrkA C-terminal domain-like"/>
    <property type="match status" value="2"/>
</dbReference>
<comment type="subcellular location">
    <subcellularLocation>
        <location evidence="1">Membrane</location>
        <topology evidence="1">Multi-pass membrane protein</topology>
    </subcellularLocation>
</comment>
<keyword evidence="2" id="KW-0813">Transport</keyword>
<dbReference type="Pfam" id="PF02080">
    <property type="entry name" value="TrkA_C"/>
    <property type="match status" value="2"/>
</dbReference>
<dbReference type="Pfam" id="PF03600">
    <property type="entry name" value="CitMHS"/>
    <property type="match status" value="1"/>
</dbReference>
<evidence type="ECO:0000256" key="1">
    <source>
        <dbReference type="ARBA" id="ARBA00004141"/>
    </source>
</evidence>
<feature type="transmembrane region" description="Helical" evidence="7">
    <location>
        <begin position="92"/>
        <end position="115"/>
    </location>
</feature>
<dbReference type="InterPro" id="IPR004680">
    <property type="entry name" value="Cit_transptr-like_dom"/>
</dbReference>
<feature type="transmembrane region" description="Helical" evidence="7">
    <location>
        <begin position="401"/>
        <end position="419"/>
    </location>
</feature>
<dbReference type="PANTHER" id="PTHR43652:SF2">
    <property type="entry name" value="BASIC AMINO ACID ANTIPORTER YFCC-RELATED"/>
    <property type="match status" value="1"/>
</dbReference>
<proteinExistence type="predicted"/>
<organism evidence="9 11">
    <name type="scientific">Campylobacter volucris</name>
    <dbReference type="NCBI Taxonomy" id="1031542"/>
    <lineage>
        <taxon>Bacteria</taxon>
        <taxon>Pseudomonadati</taxon>
        <taxon>Campylobacterota</taxon>
        <taxon>Epsilonproteobacteria</taxon>
        <taxon>Campylobacterales</taxon>
        <taxon>Campylobacteraceae</taxon>
        <taxon>Campylobacter</taxon>
    </lineage>
</organism>
<evidence type="ECO:0000256" key="4">
    <source>
        <dbReference type="ARBA" id="ARBA00022737"/>
    </source>
</evidence>
<evidence type="ECO:0000313" key="11">
    <source>
        <dbReference type="Proteomes" id="UP000293421"/>
    </source>
</evidence>
<reference evidence="10 12" key="2">
    <citation type="submission" date="2019-08" db="EMBL/GenBank/DDBJ databases">
        <title>Rapid identification of Enteric Bacteria from Whole Genome Sequences (WGS) using Average Nucleotide Identity (ANI).</title>
        <authorList>
            <person name="Lane C."/>
        </authorList>
    </citation>
    <scope>NUCLEOTIDE SEQUENCE [LARGE SCALE GENOMIC DNA]</scope>
    <source>
        <strain evidence="10 12">2010D-8464</strain>
    </source>
</reference>
<evidence type="ECO:0000256" key="7">
    <source>
        <dbReference type="SAM" id="Phobius"/>
    </source>
</evidence>
<sequence>MKIIVASSILILLILLIQNKIKPFILFGSLALLYYLLEYLNLNTWLSSYTNDSLIVLVLLLLVSIAIEKSVIINWCSKFIIGKNYYLSLLKLGIITASISAFLNNTAVVASFMSVIKNNKFQAPSKLLIPLSYFCIVGGTMTLIGTSTNLIVNSFAVQNGLNSFKIFDFFTVGFCISFSVIVAILIFSFLLPKYKDEEKKLDEYLISAKVLKDSSLIGKNLVENGLRNLEFLFLFEIQRQDEIISPVSHNEIIKENDVLIFSGDVTHLELLRKFDGLKIGTQEIKHNTLNLVDVIISAESNLIGKSVKEANFRTKFDAGIIALKRGSKNISKIGQSFLQAGDRLILSVGNDFYSRDNLSKNFYIISNIMQNKKLNNIQSFIVVFIFLAIIALSALKIVTLLKALFVFLVFLIVFKFVSFEELKRRFPLEIFIIVGSSLAITKVLVDSGLAKDFAQIIIEIFGVYGVYGSFIGVYLLTLLLTEMITNNAAAALAFPIAYSSAIALEANPTPFILAVAYGASCGFLMPHGYQTHLMVSSICSYKTTDFIKIGWIVSLVYSTIVLSLTPIFFKF</sequence>
<evidence type="ECO:0000256" key="5">
    <source>
        <dbReference type="ARBA" id="ARBA00022989"/>
    </source>
</evidence>
<protein>
    <submittedName>
        <fullName evidence="9">SLC13 family permease</fullName>
    </submittedName>
</protein>
<dbReference type="GeneID" id="66287021"/>
<keyword evidence="4" id="KW-0677">Repeat</keyword>
<evidence type="ECO:0000313" key="10">
    <source>
        <dbReference type="EMBL" id="TXK70790.1"/>
    </source>
</evidence>
<dbReference type="EMBL" id="CP037746">
    <property type="protein sequence ID" value="QBL13963.1"/>
    <property type="molecule type" value="Genomic_DNA"/>
</dbReference>
<feature type="transmembrane region" description="Helical" evidence="7">
    <location>
        <begin position="166"/>
        <end position="191"/>
    </location>
</feature>
<dbReference type="AlphaFoldDB" id="A0AAE5YII0"/>
<evidence type="ECO:0000256" key="3">
    <source>
        <dbReference type="ARBA" id="ARBA00022692"/>
    </source>
</evidence>
<dbReference type="InterPro" id="IPR006037">
    <property type="entry name" value="RCK_C"/>
</dbReference>
<evidence type="ECO:0000313" key="12">
    <source>
        <dbReference type="Proteomes" id="UP000321325"/>
    </source>
</evidence>
<feature type="transmembrane region" description="Helical" evidence="7">
    <location>
        <begin position="426"/>
        <end position="444"/>
    </location>
</feature>
<gene>
    <name evidence="9" type="ORF">A9460_06430</name>
    <name evidence="10" type="ORF">FVD15_01830</name>
</gene>
<feature type="transmembrane region" description="Helical" evidence="7">
    <location>
        <begin position="53"/>
        <end position="72"/>
    </location>
</feature>
<dbReference type="GO" id="GO:0008324">
    <property type="term" value="F:monoatomic cation transmembrane transporter activity"/>
    <property type="evidence" value="ECO:0007669"/>
    <property type="project" value="InterPro"/>
</dbReference>
<dbReference type="Gene3D" id="3.30.70.1450">
    <property type="entry name" value="Regulator of K+ conductance, C-terminal domain"/>
    <property type="match status" value="2"/>
</dbReference>
<keyword evidence="12" id="KW-1185">Reference proteome</keyword>